<dbReference type="EMBL" id="LT158599">
    <property type="protein sequence ID" value="CVK31788.1"/>
    <property type="molecule type" value="Genomic_DNA"/>
</dbReference>
<dbReference type="Proteomes" id="UP000069850">
    <property type="component" value="Chromosome 1"/>
</dbReference>
<feature type="compositionally biased region" description="Basic and acidic residues" evidence="1">
    <location>
        <begin position="30"/>
        <end position="42"/>
    </location>
</feature>
<name>A0A0X3BIA1_9EURY</name>
<keyword evidence="2" id="KW-0687">Ribonucleoprotein</keyword>
<evidence type="ECO:0000256" key="1">
    <source>
        <dbReference type="SAM" id="MobiDB-lite"/>
    </source>
</evidence>
<sequence>MKLRKRSLAGRGGADRGSCSLAGMRGGIRGIDRIGDGFEGNREAAPQGMRAPAPAGGVAPWTWSRP</sequence>
<accession>A0A0X3BIA1</accession>
<gene>
    <name evidence="2" type="ORF">MMAB1_0571</name>
</gene>
<protein>
    <submittedName>
        <fullName evidence="2">30S ribosomal protein S6</fullName>
    </submittedName>
</protein>
<reference evidence="2 3" key="1">
    <citation type="submission" date="2016-01" db="EMBL/GenBank/DDBJ databases">
        <authorList>
            <person name="Manzoor S."/>
        </authorList>
    </citation>
    <scope>NUCLEOTIDE SEQUENCE [LARGE SCALE GENOMIC DNA]</scope>
    <source>
        <strain evidence="2">Methanoculleus sp MAB1</strain>
    </source>
</reference>
<dbReference type="KEGG" id="mema:MMAB1_0571"/>
<evidence type="ECO:0000313" key="2">
    <source>
        <dbReference type="EMBL" id="CVK31788.1"/>
    </source>
</evidence>
<organism evidence="2 3">
    <name type="scientific">Methanoculleus bourgensis</name>
    <dbReference type="NCBI Taxonomy" id="83986"/>
    <lineage>
        <taxon>Archaea</taxon>
        <taxon>Methanobacteriati</taxon>
        <taxon>Methanobacteriota</taxon>
        <taxon>Stenosarchaea group</taxon>
        <taxon>Methanomicrobia</taxon>
        <taxon>Methanomicrobiales</taxon>
        <taxon>Methanomicrobiaceae</taxon>
        <taxon>Methanoculleus</taxon>
    </lineage>
</organism>
<keyword evidence="2" id="KW-0689">Ribosomal protein</keyword>
<dbReference type="AlphaFoldDB" id="A0A0X3BIA1"/>
<proteinExistence type="predicted"/>
<dbReference type="GO" id="GO:0005840">
    <property type="term" value="C:ribosome"/>
    <property type="evidence" value="ECO:0007669"/>
    <property type="project" value="UniProtKB-KW"/>
</dbReference>
<evidence type="ECO:0000313" key="3">
    <source>
        <dbReference type="Proteomes" id="UP000069850"/>
    </source>
</evidence>
<feature type="region of interest" description="Disordered" evidence="1">
    <location>
        <begin position="1"/>
        <end position="66"/>
    </location>
</feature>